<evidence type="ECO:0000313" key="2">
    <source>
        <dbReference type="EMBL" id="SFH11362.1"/>
    </source>
</evidence>
<keyword evidence="1" id="KW-0472">Membrane</keyword>
<gene>
    <name evidence="2" type="ORF">SAMN05192565_13814</name>
</gene>
<name>A0A1I2XD90_9HYPH</name>
<evidence type="ECO:0000313" key="3">
    <source>
        <dbReference type="Proteomes" id="UP000199229"/>
    </source>
</evidence>
<reference evidence="3" key="1">
    <citation type="submission" date="2016-10" db="EMBL/GenBank/DDBJ databases">
        <authorList>
            <person name="Varghese N."/>
            <person name="Submissions S."/>
        </authorList>
    </citation>
    <scope>NUCLEOTIDE SEQUENCE [LARGE SCALE GENOMIC DNA]</scope>
    <source>
        <strain evidence="3">Gh-105</strain>
    </source>
</reference>
<dbReference type="AlphaFoldDB" id="A0A1I2XD90"/>
<keyword evidence="1" id="KW-0812">Transmembrane</keyword>
<keyword evidence="3" id="KW-1185">Reference proteome</keyword>
<sequence length="83" mass="8824">MSITPDSRQPAFDPFGEPMASARACDRASEHRGYGETRRAALVFWALALVFLAGRIYLDVGAPTGTFAGGRAPVTDTRVAALP</sequence>
<feature type="transmembrane region" description="Helical" evidence="1">
    <location>
        <begin position="40"/>
        <end position="58"/>
    </location>
</feature>
<organism evidence="2 3">
    <name type="scientific">Methylobacterium gossipiicola</name>
    <dbReference type="NCBI Taxonomy" id="582675"/>
    <lineage>
        <taxon>Bacteria</taxon>
        <taxon>Pseudomonadati</taxon>
        <taxon>Pseudomonadota</taxon>
        <taxon>Alphaproteobacteria</taxon>
        <taxon>Hyphomicrobiales</taxon>
        <taxon>Methylobacteriaceae</taxon>
        <taxon>Methylobacterium</taxon>
    </lineage>
</organism>
<keyword evidence="1" id="KW-1133">Transmembrane helix</keyword>
<accession>A0A1I2XD90</accession>
<proteinExistence type="predicted"/>
<dbReference type="EMBL" id="FOPM01000038">
    <property type="protein sequence ID" value="SFH11362.1"/>
    <property type="molecule type" value="Genomic_DNA"/>
</dbReference>
<dbReference type="STRING" id="582675.SAMN05192565_13814"/>
<dbReference type="Proteomes" id="UP000199229">
    <property type="component" value="Unassembled WGS sequence"/>
</dbReference>
<evidence type="ECO:0000256" key="1">
    <source>
        <dbReference type="SAM" id="Phobius"/>
    </source>
</evidence>
<protein>
    <submittedName>
        <fullName evidence="2">Uncharacterized protein</fullName>
    </submittedName>
</protein>